<dbReference type="InterPro" id="IPR051661">
    <property type="entry name" value="Actin_filament_regulator"/>
</dbReference>
<dbReference type="AlphaFoldDB" id="A0A9N9NT52"/>
<dbReference type="GO" id="GO:0031267">
    <property type="term" value="F:small GTPase binding"/>
    <property type="evidence" value="ECO:0007669"/>
    <property type="project" value="InterPro"/>
</dbReference>
<keyword evidence="4" id="KW-1185">Reference proteome</keyword>
<dbReference type="EMBL" id="CAJVPQ010019886">
    <property type="protein sequence ID" value="CAG8754927.1"/>
    <property type="molecule type" value="Genomic_DNA"/>
</dbReference>
<dbReference type="Gene3D" id="1.25.10.10">
    <property type="entry name" value="Leucine-rich Repeat Variant"/>
    <property type="match status" value="1"/>
</dbReference>
<dbReference type="GO" id="GO:0032153">
    <property type="term" value="C:cell division site"/>
    <property type="evidence" value="ECO:0007669"/>
    <property type="project" value="TreeGrafter"/>
</dbReference>
<dbReference type="GO" id="GO:0003779">
    <property type="term" value="F:actin binding"/>
    <property type="evidence" value="ECO:0007669"/>
    <property type="project" value="InterPro"/>
</dbReference>
<dbReference type="InterPro" id="IPR016024">
    <property type="entry name" value="ARM-type_fold"/>
</dbReference>
<dbReference type="Pfam" id="PF06371">
    <property type="entry name" value="Drf_GBD"/>
    <property type="match status" value="1"/>
</dbReference>
<gene>
    <name evidence="3" type="ORF">FCALED_LOCUS16541</name>
</gene>
<accession>A0A9N9NT52</accession>
<dbReference type="Proteomes" id="UP000789570">
    <property type="component" value="Unassembled WGS sequence"/>
</dbReference>
<dbReference type="InterPro" id="IPR010473">
    <property type="entry name" value="GTPase-bd"/>
</dbReference>
<dbReference type="GO" id="GO:0051017">
    <property type="term" value="P:actin filament bundle assembly"/>
    <property type="evidence" value="ECO:0007669"/>
    <property type="project" value="TreeGrafter"/>
</dbReference>
<feature type="compositionally biased region" description="Basic residues" evidence="1">
    <location>
        <begin position="1"/>
        <end position="13"/>
    </location>
</feature>
<dbReference type="GO" id="GO:0051016">
    <property type="term" value="P:barbed-end actin filament capping"/>
    <property type="evidence" value="ECO:0007669"/>
    <property type="project" value="TreeGrafter"/>
</dbReference>
<dbReference type="OrthoDB" id="1104827at2759"/>
<evidence type="ECO:0000256" key="1">
    <source>
        <dbReference type="SAM" id="MobiDB-lite"/>
    </source>
</evidence>
<evidence type="ECO:0000313" key="4">
    <source>
        <dbReference type="Proteomes" id="UP000789570"/>
    </source>
</evidence>
<name>A0A9N9NT52_9GLOM</name>
<feature type="compositionally biased region" description="Polar residues" evidence="1">
    <location>
        <begin position="14"/>
        <end position="23"/>
    </location>
</feature>
<dbReference type="PANTHER" id="PTHR47102">
    <property type="entry name" value="PROTEIN BNI1"/>
    <property type="match status" value="1"/>
</dbReference>
<protein>
    <submittedName>
        <fullName evidence="3">8799_t:CDS:1</fullName>
    </submittedName>
</protein>
<reference evidence="3" key="1">
    <citation type="submission" date="2021-06" db="EMBL/GenBank/DDBJ databases">
        <authorList>
            <person name="Kallberg Y."/>
            <person name="Tangrot J."/>
            <person name="Rosling A."/>
        </authorList>
    </citation>
    <scope>NUCLEOTIDE SEQUENCE</scope>
    <source>
        <strain evidence="3">UK204</strain>
    </source>
</reference>
<feature type="domain" description="Formin GTPase-binding" evidence="2">
    <location>
        <begin position="105"/>
        <end position="198"/>
    </location>
</feature>
<dbReference type="InterPro" id="IPR011989">
    <property type="entry name" value="ARM-like"/>
</dbReference>
<organism evidence="3 4">
    <name type="scientific">Funneliformis caledonium</name>
    <dbReference type="NCBI Taxonomy" id="1117310"/>
    <lineage>
        <taxon>Eukaryota</taxon>
        <taxon>Fungi</taxon>
        <taxon>Fungi incertae sedis</taxon>
        <taxon>Mucoromycota</taxon>
        <taxon>Glomeromycotina</taxon>
        <taxon>Glomeromycetes</taxon>
        <taxon>Glomerales</taxon>
        <taxon>Glomeraceae</taxon>
        <taxon>Funneliformis</taxon>
    </lineage>
</organism>
<dbReference type="GO" id="GO:0043332">
    <property type="term" value="C:mating projection tip"/>
    <property type="evidence" value="ECO:0007669"/>
    <property type="project" value="TreeGrafter"/>
</dbReference>
<dbReference type="SUPFAM" id="SSF48371">
    <property type="entry name" value="ARM repeat"/>
    <property type="match status" value="1"/>
</dbReference>
<proteinExistence type="predicted"/>
<comment type="caution">
    <text evidence="3">The sequence shown here is derived from an EMBL/GenBank/DDBJ whole genome shotgun (WGS) entry which is preliminary data.</text>
</comment>
<feature type="compositionally biased region" description="Polar residues" evidence="1">
    <location>
        <begin position="32"/>
        <end position="65"/>
    </location>
</feature>
<feature type="non-terminal residue" evidence="3">
    <location>
        <position position="200"/>
    </location>
</feature>
<evidence type="ECO:0000259" key="2">
    <source>
        <dbReference type="Pfam" id="PF06371"/>
    </source>
</evidence>
<sequence length="200" mass="22477">MSSIFGKKKKHPKQTVNVNNSHAQARPHIHSPGNSGFSDTSGYHSRNHSLDNGSQSSYSFQDNAPSSSSTRHSDTSSIRNSVVFSPGDWLSYYKENFGGNKEPPRPSDDEIENLFLDLMNKRDLNKLSDSQRKLIPVDQKWVLVKNDMLQEEKSLSNPTNIVASAHDKNTPEYYLKKILDRSITVEDLNSLGVSLRTLTI</sequence>
<evidence type="ECO:0000313" key="3">
    <source>
        <dbReference type="EMBL" id="CAG8754927.1"/>
    </source>
</evidence>
<dbReference type="PANTHER" id="PTHR47102:SF2">
    <property type="entry name" value="PROTEIN BNI1"/>
    <property type="match status" value="1"/>
</dbReference>
<feature type="region of interest" description="Disordered" evidence="1">
    <location>
        <begin position="1"/>
        <end position="79"/>
    </location>
</feature>
<dbReference type="GO" id="GO:1903475">
    <property type="term" value="P:mitotic actomyosin contractile ring assembly"/>
    <property type="evidence" value="ECO:0007669"/>
    <property type="project" value="TreeGrafter"/>
</dbReference>